<evidence type="ECO:0000256" key="1">
    <source>
        <dbReference type="ARBA" id="ARBA00006484"/>
    </source>
</evidence>
<feature type="domain" description="Ketoreductase" evidence="3">
    <location>
        <begin position="8"/>
        <end position="188"/>
    </location>
</feature>
<dbReference type="NCBIfam" id="NF009468">
    <property type="entry name" value="PRK12826.1-4"/>
    <property type="match status" value="1"/>
</dbReference>
<dbReference type="Pfam" id="PF13561">
    <property type="entry name" value="adh_short_C2"/>
    <property type="match status" value="1"/>
</dbReference>
<dbReference type="InterPro" id="IPR002347">
    <property type="entry name" value="SDR_fam"/>
</dbReference>
<gene>
    <name evidence="4" type="ORF">AFA91_08130</name>
</gene>
<dbReference type="InterPro" id="IPR057326">
    <property type="entry name" value="KR_dom"/>
</dbReference>
<dbReference type="PANTHER" id="PTHR43639">
    <property type="entry name" value="OXIDOREDUCTASE, SHORT-CHAIN DEHYDROGENASE/REDUCTASE FAMILY (AFU_ORTHOLOGUE AFUA_5G02870)"/>
    <property type="match status" value="1"/>
</dbReference>
<dbReference type="PANTHER" id="PTHR43639:SF1">
    <property type="entry name" value="SHORT-CHAIN DEHYDROGENASE_REDUCTASE FAMILY PROTEIN"/>
    <property type="match status" value="1"/>
</dbReference>
<evidence type="ECO:0000256" key="2">
    <source>
        <dbReference type="ARBA" id="ARBA00023002"/>
    </source>
</evidence>
<sequence>MFTSLQGRSAIVTGGSKGIGRGIAETFANAGVDVVITGRNQDDLDRAVADLSGAPGKVSAVRADVADPEDARRTVAEAVSRHGGLDIVCANAGIFPSGRIEELTPEALEQVLGVNFKGTVYIVQAALEALTTSGHGRVVITSSITGPITGYPGWSHYGASKAAQLGFLRTAAMELAPKKITVNAVLPGNIMTEGLDEMGQDYLDQMASAVPAGRLGSVADIGNAALFFATDEAAYITGQALVVDGGQVLPESHLAIAEL</sequence>
<accession>A0A0K0X3E6</accession>
<dbReference type="RefSeq" id="WP_049744268.1">
    <property type="nucleotide sequence ID" value="NZ_CP012150.1"/>
</dbReference>
<dbReference type="KEGG" id="mgo:AFA91_08130"/>
<name>A0A0K0X3E6_MYCGD</name>
<dbReference type="AlphaFoldDB" id="A0A0K0X3E6"/>
<evidence type="ECO:0000259" key="3">
    <source>
        <dbReference type="SMART" id="SM00822"/>
    </source>
</evidence>
<dbReference type="SMART" id="SM00822">
    <property type="entry name" value="PKS_KR"/>
    <property type="match status" value="1"/>
</dbReference>
<dbReference type="NCBIfam" id="NF004202">
    <property type="entry name" value="PRK05653.2-2"/>
    <property type="match status" value="1"/>
</dbReference>
<dbReference type="PATRIC" id="fig|134601.6.peg.1685"/>
<dbReference type="NCBIfam" id="NF005559">
    <property type="entry name" value="PRK07231.1"/>
    <property type="match status" value="1"/>
</dbReference>
<evidence type="ECO:0000313" key="5">
    <source>
        <dbReference type="Proteomes" id="UP000062255"/>
    </source>
</evidence>
<dbReference type="CDD" id="cd05233">
    <property type="entry name" value="SDR_c"/>
    <property type="match status" value="1"/>
</dbReference>
<dbReference type="EMBL" id="CP012150">
    <property type="protein sequence ID" value="AKS31853.1"/>
    <property type="molecule type" value="Genomic_DNA"/>
</dbReference>
<dbReference type="InterPro" id="IPR036291">
    <property type="entry name" value="NAD(P)-bd_dom_sf"/>
</dbReference>
<dbReference type="OrthoDB" id="9789398at2"/>
<reference evidence="4 5" key="1">
    <citation type="submission" date="2015-07" db="EMBL/GenBank/DDBJ databases">
        <title>Complete genome sequence of Mycobacterium goodii X7B, a facultative thermophilic biodesulfurizing bacterium.</title>
        <authorList>
            <person name="Yu B."/>
            <person name="Li F."/>
            <person name="Xu P."/>
        </authorList>
    </citation>
    <scope>NUCLEOTIDE SEQUENCE [LARGE SCALE GENOMIC DNA]</scope>
    <source>
        <strain evidence="4 5">X7B</strain>
    </source>
</reference>
<proteinExistence type="inferred from homology"/>
<dbReference type="Proteomes" id="UP000062255">
    <property type="component" value="Chromosome"/>
</dbReference>
<dbReference type="STRING" id="134601.AFA91_08130"/>
<dbReference type="GO" id="GO:0016491">
    <property type="term" value="F:oxidoreductase activity"/>
    <property type="evidence" value="ECO:0007669"/>
    <property type="project" value="UniProtKB-KW"/>
</dbReference>
<dbReference type="PRINTS" id="PR00081">
    <property type="entry name" value="GDHRDH"/>
</dbReference>
<dbReference type="FunFam" id="3.40.50.720:FF:000084">
    <property type="entry name" value="Short-chain dehydrogenase reductase"/>
    <property type="match status" value="1"/>
</dbReference>
<keyword evidence="2" id="KW-0560">Oxidoreductase</keyword>
<dbReference type="SUPFAM" id="SSF51735">
    <property type="entry name" value="NAD(P)-binding Rossmann-fold domains"/>
    <property type="match status" value="1"/>
</dbReference>
<organism evidence="4 5">
    <name type="scientific">Mycolicibacterium goodii</name>
    <name type="common">Mycobacterium goodii</name>
    <dbReference type="NCBI Taxonomy" id="134601"/>
    <lineage>
        <taxon>Bacteria</taxon>
        <taxon>Bacillati</taxon>
        <taxon>Actinomycetota</taxon>
        <taxon>Actinomycetes</taxon>
        <taxon>Mycobacteriales</taxon>
        <taxon>Mycobacteriaceae</taxon>
        <taxon>Mycolicibacterium</taxon>
    </lineage>
</organism>
<dbReference type="PRINTS" id="PR00080">
    <property type="entry name" value="SDRFAMILY"/>
</dbReference>
<protein>
    <submittedName>
        <fullName evidence="4">3-ketoacyl-ACP reductase</fullName>
    </submittedName>
</protein>
<dbReference type="Gene3D" id="3.40.50.720">
    <property type="entry name" value="NAD(P)-binding Rossmann-like Domain"/>
    <property type="match status" value="1"/>
</dbReference>
<comment type="similarity">
    <text evidence="1">Belongs to the short-chain dehydrogenases/reductases (SDR) family.</text>
</comment>
<evidence type="ECO:0000313" key="4">
    <source>
        <dbReference type="EMBL" id="AKS31853.1"/>
    </source>
</evidence>